<evidence type="ECO:0000313" key="3">
    <source>
        <dbReference type="Proteomes" id="UP000001683"/>
    </source>
</evidence>
<dbReference type="Proteomes" id="UP000001683">
    <property type="component" value="Chromosome"/>
</dbReference>
<organism evidence="2 3">
    <name type="scientific">Natranaerobius thermophilus (strain ATCC BAA-1301 / DSM 18059 / JW/NM-WN-LF)</name>
    <dbReference type="NCBI Taxonomy" id="457570"/>
    <lineage>
        <taxon>Bacteria</taxon>
        <taxon>Bacillati</taxon>
        <taxon>Bacillota</taxon>
        <taxon>Clostridia</taxon>
        <taxon>Natranaerobiales</taxon>
        <taxon>Natranaerobiaceae</taxon>
        <taxon>Natranaerobius</taxon>
    </lineage>
</organism>
<dbReference type="GO" id="GO:0016810">
    <property type="term" value="F:hydrolase activity, acting on carbon-nitrogen (but not peptide) bonds"/>
    <property type="evidence" value="ECO:0007669"/>
    <property type="project" value="InterPro"/>
</dbReference>
<dbReference type="eggNOG" id="COG1574">
    <property type="taxonomic scope" value="Bacteria"/>
</dbReference>
<protein>
    <submittedName>
        <fullName evidence="2">Amidohydrolase 3</fullName>
    </submittedName>
</protein>
<gene>
    <name evidence="2" type="ordered locus">Nther_2597</name>
</gene>
<dbReference type="Gene3D" id="2.30.40.10">
    <property type="entry name" value="Urease, subunit C, domain 1"/>
    <property type="match status" value="1"/>
</dbReference>
<dbReference type="InParanoid" id="B2A1V6"/>
<dbReference type="KEGG" id="nth:Nther_2597"/>
<dbReference type="SUPFAM" id="SSF51338">
    <property type="entry name" value="Composite domain of metallo-dependent hydrolases"/>
    <property type="match status" value="1"/>
</dbReference>
<dbReference type="HOGENOM" id="CLU_508834_0_0_9"/>
<dbReference type="AlphaFoldDB" id="B2A1V6"/>
<dbReference type="InterPro" id="IPR032466">
    <property type="entry name" value="Metal_Hydrolase"/>
</dbReference>
<dbReference type="MEROPS" id="S12.A23"/>
<evidence type="ECO:0000259" key="1">
    <source>
        <dbReference type="Pfam" id="PF07969"/>
    </source>
</evidence>
<dbReference type="PANTHER" id="PTHR22642">
    <property type="entry name" value="IMIDAZOLONEPROPIONASE"/>
    <property type="match status" value="1"/>
</dbReference>
<accession>B2A1V6</accession>
<dbReference type="STRING" id="457570.Nther_2597"/>
<dbReference type="PANTHER" id="PTHR22642:SF2">
    <property type="entry name" value="PROTEIN LONG AFTER FAR-RED 3"/>
    <property type="match status" value="1"/>
</dbReference>
<dbReference type="Pfam" id="PF07969">
    <property type="entry name" value="Amidohydro_3"/>
    <property type="match status" value="1"/>
</dbReference>
<sequence length="535" mass="59738">MSRKVYYSTSIFTADSLNTISGAVVVEGENILYVGDKAGAEKYLEGAEVEDLGDKTIAPGLIDSHTHFFLTGRMLTFSIFADPSYTEERIVKEMKELIKERPGKPFYFVWGYDPGTAGKITTKKLDEYFGKDTATVAIDLTGHAGGFSSKALELAGWDPNDIPEGSVVEYEDDGSVSYIGETLFLKFLAVLVNEATDEEIDMAIDELGAHMNKNGYTSTIEVLPLGGIELWNERKYRERAKEKSLPLRIAINTALEDGPSQWLKFRDDWQWDFAFHVGLKVFVDGVPQGSESAWLEEPYASRSDWYGEPCIDMDYLRKMVKEANDMGIGVRAHCTGDRSFNEMVRAFMQSDNTYPVNCIEHGMMISEKSKDLIQEYTKTKTLGVNSQPELLGIDSVSKISEMFLGKERAEKIWPHKSLQESGATVCFSSDCPNAFGDISTVFRYSVNRLADEPQSPYANVGLGMQESFSPAETLIALTANPAKTMGKENILGKLKPGFKADIAIFDQNIFELDKDAYDQIEVYKTVLNGKEVYEK</sequence>
<dbReference type="Gene3D" id="3.20.20.140">
    <property type="entry name" value="Metal-dependent hydrolases"/>
    <property type="match status" value="1"/>
</dbReference>
<dbReference type="RefSeq" id="WP_012448994.1">
    <property type="nucleotide sequence ID" value="NC_010718.1"/>
</dbReference>
<dbReference type="SUPFAM" id="SSF51556">
    <property type="entry name" value="Metallo-dependent hydrolases"/>
    <property type="match status" value="1"/>
</dbReference>
<dbReference type="OrthoDB" id="9767366at2"/>
<dbReference type="Gene3D" id="3.10.310.70">
    <property type="match status" value="1"/>
</dbReference>
<dbReference type="EMBL" id="CP001034">
    <property type="protein sequence ID" value="ACB86153.1"/>
    <property type="molecule type" value="Genomic_DNA"/>
</dbReference>
<dbReference type="InterPro" id="IPR013108">
    <property type="entry name" value="Amidohydro_3"/>
</dbReference>
<keyword evidence="3" id="KW-1185">Reference proteome</keyword>
<dbReference type="InterPro" id="IPR011059">
    <property type="entry name" value="Metal-dep_hydrolase_composite"/>
</dbReference>
<proteinExistence type="predicted"/>
<keyword evidence="2" id="KW-0378">Hydrolase</keyword>
<name>B2A1V6_NATTJ</name>
<reference evidence="2 3" key="1">
    <citation type="submission" date="2008-04" db="EMBL/GenBank/DDBJ databases">
        <title>Complete sequence of chromosome of Natranaerobius thermophilus JW/NM-WN-LF.</title>
        <authorList>
            <consortium name="US DOE Joint Genome Institute"/>
            <person name="Copeland A."/>
            <person name="Lucas S."/>
            <person name="Lapidus A."/>
            <person name="Glavina del Rio T."/>
            <person name="Dalin E."/>
            <person name="Tice H."/>
            <person name="Bruce D."/>
            <person name="Goodwin L."/>
            <person name="Pitluck S."/>
            <person name="Chertkov O."/>
            <person name="Brettin T."/>
            <person name="Detter J.C."/>
            <person name="Han C."/>
            <person name="Kuske C.R."/>
            <person name="Schmutz J."/>
            <person name="Larimer F."/>
            <person name="Land M."/>
            <person name="Hauser L."/>
            <person name="Kyrpides N."/>
            <person name="Lykidis A."/>
            <person name="Mesbah N.M."/>
            <person name="Wiegel J."/>
        </authorList>
    </citation>
    <scope>NUCLEOTIDE SEQUENCE [LARGE SCALE GENOMIC DNA]</scope>
    <source>
        <strain evidence="3">ATCC BAA-1301 / DSM 18059 / JW/NM-WN-LF</strain>
    </source>
</reference>
<reference evidence="2 3" key="2">
    <citation type="journal article" date="2011" name="J. Bacteriol.">
        <title>Complete genome sequence of the anaerobic, halophilic alkalithermophile Natranaerobius thermophilus JW/NM-WN-LF.</title>
        <authorList>
            <person name="Zhao B."/>
            <person name="Mesbah N.M."/>
            <person name="Dalin E."/>
            <person name="Goodwin L."/>
            <person name="Nolan M."/>
            <person name="Pitluck S."/>
            <person name="Chertkov O."/>
            <person name="Brettin T.S."/>
            <person name="Han J."/>
            <person name="Larimer F.W."/>
            <person name="Land M.L."/>
            <person name="Hauser L."/>
            <person name="Kyrpides N."/>
            <person name="Wiegel J."/>
        </authorList>
    </citation>
    <scope>NUCLEOTIDE SEQUENCE [LARGE SCALE GENOMIC DNA]</scope>
    <source>
        <strain evidence="3">ATCC BAA-1301 / DSM 18059 / JW/NM-WN-LF</strain>
    </source>
</reference>
<evidence type="ECO:0000313" key="2">
    <source>
        <dbReference type="EMBL" id="ACB86153.1"/>
    </source>
</evidence>
<feature type="domain" description="Amidohydrolase 3" evidence="1">
    <location>
        <begin position="48"/>
        <end position="533"/>
    </location>
</feature>